<accession>A0A2P6MXX6</accession>
<dbReference type="Proteomes" id="UP000241769">
    <property type="component" value="Unassembled WGS sequence"/>
</dbReference>
<dbReference type="Gene3D" id="3.30.470.20">
    <property type="entry name" value="ATP-grasp fold, B domain"/>
    <property type="match status" value="1"/>
</dbReference>
<dbReference type="Gene3D" id="3.40.50.11950">
    <property type="match status" value="1"/>
</dbReference>
<keyword evidence="7 10" id="KW-0067">ATP-binding</keyword>
<sequence>MLSLNPNLRSSYARNMTAGTNCLVGVCCMDYKGYSKPMEEILTRLDAFPEIQVIMFGEENILNKEVEDWPHCDCLIAFHSLGFPLEKAMRYIQLNPTVYCINELSWQTTLLDRRAILRILQRNSIPCVKHVIMSRDGSEEEPTFIETKDYIEVNGKRMTKPFVEKPVDADDHNITIYFHSAQGGGSVRLFRKISNKSSERSDNSSVRKNGSYIYEEFIDTQNSHDIKVYTIGPEYAHSEARKAPFVDGIVIRGEDGKELRQICNLTPEEQVIAKKVSRAFKQPICGFDLLRDKTGKAFVCDVNGWSFVKNSPKYYDDFASIMRNMFIQARISQGLPQIKTVSGVRILRGVSAVFRHADRTPKQKVKVNLNAPEILNMFADSTKEIKLKNDSENDIERMKFLVEVSKEVIKRKEGLVEVTDSHKLLLFNTVIQKKFGGTKVQLKPKLTTDESGKKKVNQVLLICKWGGILTHAGIQQSEILGRYFAERVFPKENAQDFLSSLEVFSNTERRVKATAEAFASGVLGGAAPANIFREDKLAVKLLGDIAAGKDLMENTKRTIFEVMHLEDASKFNHLPGVDELNNPLQCMRDLHALIKELYNELPSQATPCEGETVPMMQQRWHRLTTTFWLAKKGHFDTTKIPDIFDYINYDILHNHAWLNHIDLSGLYEKAELLSKFIVPAEYGTTPQEKLTIGSLICEDLVQKFYTDMVEMSKGEGAKTRLYFTSESHLHSMRNVLLHSGSSKFHELIEPVELSYLSNLVFKIYENLGATREEERFQIEVLFCSGCHNNPFGVMNSEHRQAVRAMVSEEILSTSTSGVEDVWEDPKELPNEEPR</sequence>
<comment type="catalytic activity">
    <reaction evidence="9">
        <text>1D-myo-inositol hexakisphosphate + ATP = 1-diphospho-1D-myo-inositol 2,3,4,5,6-pentakisphosphate + ADP</text>
        <dbReference type="Rhea" id="RHEA:37459"/>
        <dbReference type="ChEBI" id="CHEBI:30616"/>
        <dbReference type="ChEBI" id="CHEBI:58130"/>
        <dbReference type="ChEBI" id="CHEBI:74946"/>
        <dbReference type="ChEBI" id="CHEBI:456216"/>
        <dbReference type="EC" id="2.7.4.24"/>
    </reaction>
    <physiologicalReaction direction="left-to-right" evidence="9">
        <dbReference type="Rhea" id="RHEA:37460"/>
    </physiologicalReaction>
</comment>
<dbReference type="STRING" id="1890364.A0A2P6MXX6"/>
<dbReference type="FunFam" id="3.30.470.20:FF:000036">
    <property type="entry name" value="Inositol hexakisphosphate and diphosphoinositol-pentakisphosphate kinase"/>
    <property type="match status" value="1"/>
</dbReference>
<evidence type="ECO:0000256" key="11">
    <source>
        <dbReference type="SAM" id="MobiDB-lite"/>
    </source>
</evidence>
<dbReference type="PANTHER" id="PTHR12750:SF9">
    <property type="entry name" value="INOSITOL HEXAKISPHOSPHATE AND DIPHOSPHOINOSITOL-PENTAKISPHOSPHATE KINASE"/>
    <property type="match status" value="1"/>
</dbReference>
<feature type="region of interest" description="Disordered" evidence="11">
    <location>
        <begin position="815"/>
        <end position="834"/>
    </location>
</feature>
<evidence type="ECO:0000256" key="6">
    <source>
        <dbReference type="ARBA" id="ARBA00022777"/>
    </source>
</evidence>
<dbReference type="InterPro" id="IPR013651">
    <property type="entry name" value="ATP-grasp_RimK-type"/>
</dbReference>
<keyword evidence="2 10" id="KW-0963">Cytoplasm</keyword>
<dbReference type="EC" id="2.7.4.24" evidence="10"/>
<evidence type="ECO:0000256" key="10">
    <source>
        <dbReference type="RuleBase" id="RU365032"/>
    </source>
</evidence>
<dbReference type="GO" id="GO:0032958">
    <property type="term" value="P:inositol phosphate biosynthetic process"/>
    <property type="evidence" value="ECO:0007669"/>
    <property type="project" value="TreeGrafter"/>
</dbReference>
<keyword evidence="3" id="KW-0597">Phosphoprotein</keyword>
<comment type="function">
    <text evidence="10">Bifunctional inositol kinase that acts in concert with the IP6K kinases to synthesize the diphosphate group-containing inositol pyrophosphates diphosphoinositol pentakisphosphate, PP-InsP5, and bis-diphosphoinositol tetrakisphosphate, (PP)2-InsP4. PP-InsP5 and (PP)2-InsP4, also respectively called InsP7 and InsP8, may regulate a variety of cellular processes, including apoptosis, vesicle trafficking, cytoskeletal dynamics, and exocytosis. Phosphorylates inositol hexakisphosphate (InsP6).</text>
</comment>
<dbReference type="SUPFAM" id="SSF53254">
    <property type="entry name" value="Phosphoglycerate mutase-like"/>
    <property type="match status" value="1"/>
</dbReference>
<evidence type="ECO:0000256" key="7">
    <source>
        <dbReference type="ARBA" id="ARBA00022840"/>
    </source>
</evidence>
<evidence type="ECO:0000259" key="12">
    <source>
        <dbReference type="Pfam" id="PF08443"/>
    </source>
</evidence>
<evidence type="ECO:0000256" key="5">
    <source>
        <dbReference type="ARBA" id="ARBA00022741"/>
    </source>
</evidence>
<evidence type="ECO:0000313" key="15">
    <source>
        <dbReference type="Proteomes" id="UP000241769"/>
    </source>
</evidence>
<dbReference type="AlphaFoldDB" id="A0A2P6MXX6"/>
<comment type="catalytic activity">
    <reaction evidence="8">
        <text>5-diphospho-1D-myo-inositol 1,2,3,4,6-pentakisphosphate + ATP + H(+) = 1,5-bis(diphospho)-1D-myo-inositol 2,3,4,6-tetrakisphosphate + ADP</text>
        <dbReference type="Rhea" id="RHEA:10276"/>
        <dbReference type="ChEBI" id="CHEBI:15378"/>
        <dbReference type="ChEBI" id="CHEBI:30616"/>
        <dbReference type="ChEBI" id="CHEBI:58628"/>
        <dbReference type="ChEBI" id="CHEBI:77983"/>
        <dbReference type="ChEBI" id="CHEBI:456216"/>
        <dbReference type="EC" id="2.7.4.24"/>
    </reaction>
    <physiologicalReaction direction="left-to-right" evidence="8">
        <dbReference type="Rhea" id="RHEA:10277"/>
    </physiologicalReaction>
</comment>
<dbReference type="InterPro" id="IPR029033">
    <property type="entry name" value="His_PPase_superfam"/>
</dbReference>
<keyword evidence="4 10" id="KW-0808">Transferase</keyword>
<evidence type="ECO:0000256" key="8">
    <source>
        <dbReference type="ARBA" id="ARBA00033696"/>
    </source>
</evidence>
<comment type="caution">
    <text evidence="14">The sequence shown here is derived from an EMBL/GenBank/DDBJ whole genome shotgun (WGS) entry which is preliminary data.</text>
</comment>
<dbReference type="SUPFAM" id="SSF56059">
    <property type="entry name" value="Glutathione synthetase ATP-binding domain-like"/>
    <property type="match status" value="1"/>
</dbReference>
<evidence type="ECO:0000256" key="2">
    <source>
        <dbReference type="ARBA" id="ARBA00022490"/>
    </source>
</evidence>
<feature type="compositionally biased region" description="Basic and acidic residues" evidence="11">
    <location>
        <begin position="823"/>
        <end position="834"/>
    </location>
</feature>
<organism evidence="14 15">
    <name type="scientific">Planoprotostelium fungivorum</name>
    <dbReference type="NCBI Taxonomy" id="1890364"/>
    <lineage>
        <taxon>Eukaryota</taxon>
        <taxon>Amoebozoa</taxon>
        <taxon>Evosea</taxon>
        <taxon>Variosea</taxon>
        <taxon>Cavosteliida</taxon>
        <taxon>Cavosteliaceae</taxon>
        <taxon>Planoprotostelium</taxon>
    </lineage>
</organism>
<dbReference type="OrthoDB" id="18042at2759"/>
<dbReference type="InterPro" id="IPR037446">
    <property type="entry name" value="His_Pase_VIP1"/>
</dbReference>
<keyword evidence="6 10" id="KW-0418">Kinase</keyword>
<reference evidence="14 15" key="1">
    <citation type="journal article" date="2018" name="Genome Biol. Evol.">
        <title>Multiple Roots of Fruiting Body Formation in Amoebozoa.</title>
        <authorList>
            <person name="Hillmann F."/>
            <person name="Forbes G."/>
            <person name="Novohradska S."/>
            <person name="Ferling I."/>
            <person name="Riege K."/>
            <person name="Groth M."/>
            <person name="Westermann M."/>
            <person name="Marz M."/>
            <person name="Spaller T."/>
            <person name="Winckler T."/>
            <person name="Schaap P."/>
            <person name="Glockner G."/>
        </authorList>
    </citation>
    <scope>NUCLEOTIDE SEQUENCE [LARGE SCALE GENOMIC DNA]</scope>
    <source>
        <strain evidence="14 15">Jena</strain>
    </source>
</reference>
<comment type="similarity">
    <text evidence="1 10">Belongs to the histidine acid phosphatase family. VIP1 subfamily.</text>
</comment>
<dbReference type="GO" id="GO:0005524">
    <property type="term" value="F:ATP binding"/>
    <property type="evidence" value="ECO:0007669"/>
    <property type="project" value="UniProtKB-KW"/>
</dbReference>
<protein>
    <recommendedName>
        <fullName evidence="10">Inositol hexakisphosphate and diphosphoinositol-pentakisphosphate kinase</fullName>
        <ecNumber evidence="10">2.7.4.24</ecNumber>
    </recommendedName>
</protein>
<dbReference type="InterPro" id="IPR040557">
    <property type="entry name" value="VIP1_N"/>
</dbReference>
<dbReference type="EMBL" id="MDYQ01000318">
    <property type="protein sequence ID" value="PRP76533.1"/>
    <property type="molecule type" value="Genomic_DNA"/>
</dbReference>
<dbReference type="PANTHER" id="PTHR12750">
    <property type="entry name" value="DIPHOSPHOINOSITOL PENTAKISPHOSPHATE KINASE"/>
    <property type="match status" value="1"/>
</dbReference>
<dbReference type="Gene3D" id="3.40.50.1240">
    <property type="entry name" value="Phosphoglycerate mutase-like"/>
    <property type="match status" value="1"/>
</dbReference>
<keyword evidence="15" id="KW-1185">Reference proteome</keyword>
<comment type="subcellular location">
    <subcellularLocation>
        <location evidence="10">Cytoplasm</location>
        <location evidence="10">Cytosol</location>
    </subcellularLocation>
</comment>
<gene>
    <name evidence="14" type="ORF">PROFUN_15052</name>
</gene>
<dbReference type="GO" id="GO:0005829">
    <property type="term" value="C:cytosol"/>
    <property type="evidence" value="ECO:0007669"/>
    <property type="project" value="UniProtKB-SubCell"/>
</dbReference>
<evidence type="ECO:0000259" key="13">
    <source>
        <dbReference type="Pfam" id="PF18086"/>
    </source>
</evidence>
<proteinExistence type="inferred from homology"/>
<dbReference type="Pfam" id="PF08443">
    <property type="entry name" value="RimK"/>
    <property type="match status" value="1"/>
</dbReference>
<evidence type="ECO:0000256" key="3">
    <source>
        <dbReference type="ARBA" id="ARBA00022553"/>
    </source>
</evidence>
<dbReference type="InParanoid" id="A0A2P6MXX6"/>
<evidence type="ECO:0000256" key="4">
    <source>
        <dbReference type="ARBA" id="ARBA00022679"/>
    </source>
</evidence>
<evidence type="ECO:0000256" key="1">
    <source>
        <dbReference type="ARBA" id="ARBA00005609"/>
    </source>
</evidence>
<name>A0A2P6MXX6_9EUKA</name>
<dbReference type="GO" id="GO:0052723">
    <property type="term" value="F:inositol hexakisphosphate 1-kinase activity"/>
    <property type="evidence" value="ECO:0007669"/>
    <property type="project" value="RHEA"/>
</dbReference>
<dbReference type="Pfam" id="PF18086">
    <property type="entry name" value="PPIP5K2_N"/>
    <property type="match status" value="1"/>
</dbReference>
<dbReference type="Pfam" id="PF00328">
    <property type="entry name" value="His_Phos_2"/>
    <property type="match status" value="1"/>
</dbReference>
<dbReference type="GO" id="GO:0033857">
    <property type="term" value="F:5-diphosphoinositol pentakisphosphate 1-kinase activity"/>
    <property type="evidence" value="ECO:0007669"/>
    <property type="project" value="TreeGrafter"/>
</dbReference>
<feature type="domain" description="ATP-grasp fold RimK-type" evidence="12">
    <location>
        <begin position="209"/>
        <end position="310"/>
    </location>
</feature>
<feature type="domain" description="VIP1 N-terminal" evidence="13">
    <location>
        <begin position="24"/>
        <end position="112"/>
    </location>
</feature>
<evidence type="ECO:0000313" key="14">
    <source>
        <dbReference type="EMBL" id="PRP76533.1"/>
    </source>
</evidence>
<evidence type="ECO:0000256" key="9">
    <source>
        <dbReference type="ARBA" id="ARBA00034629"/>
    </source>
</evidence>
<keyword evidence="5 10" id="KW-0547">Nucleotide-binding</keyword>
<dbReference type="GO" id="GO:0006020">
    <property type="term" value="P:inositol metabolic process"/>
    <property type="evidence" value="ECO:0007669"/>
    <property type="project" value="TreeGrafter"/>
</dbReference>
<dbReference type="InterPro" id="IPR000560">
    <property type="entry name" value="His_Pase_clade-2"/>
</dbReference>